<dbReference type="Pfam" id="PF13315">
    <property type="entry name" value="DUF4085"/>
    <property type="match status" value="1"/>
</dbReference>
<gene>
    <name evidence="1" type="ORF">CCAX7_10380</name>
</gene>
<protein>
    <submittedName>
        <fullName evidence="1">Uncharacterized protein</fullName>
    </submittedName>
</protein>
<dbReference type="RefSeq" id="WP_119321038.1">
    <property type="nucleotide sequence ID" value="NZ_AP025739.1"/>
</dbReference>
<dbReference type="AlphaFoldDB" id="A0A402CUJ8"/>
<organism evidence="1 2">
    <name type="scientific">Capsulimonas corticalis</name>
    <dbReference type="NCBI Taxonomy" id="2219043"/>
    <lineage>
        <taxon>Bacteria</taxon>
        <taxon>Bacillati</taxon>
        <taxon>Armatimonadota</taxon>
        <taxon>Armatimonadia</taxon>
        <taxon>Capsulimonadales</taxon>
        <taxon>Capsulimonadaceae</taxon>
        <taxon>Capsulimonas</taxon>
    </lineage>
</organism>
<dbReference type="EMBL" id="AP025739">
    <property type="protein sequence ID" value="BDI28987.1"/>
    <property type="molecule type" value="Genomic_DNA"/>
</dbReference>
<name>A0A402CUJ8_9BACT</name>
<reference evidence="1 2" key="1">
    <citation type="journal article" date="2019" name="Int. J. Syst. Evol. Microbiol.">
        <title>Capsulimonas corticalis gen. nov., sp. nov., an aerobic capsulated bacterium, of a novel bacterial order, Capsulimonadales ord. nov., of the class Armatimonadia of the phylum Armatimonadetes.</title>
        <authorList>
            <person name="Li J."/>
            <person name="Kudo C."/>
            <person name="Tonouchi A."/>
        </authorList>
    </citation>
    <scope>NUCLEOTIDE SEQUENCE [LARGE SCALE GENOMIC DNA]</scope>
    <source>
        <strain evidence="1 2">AX-7</strain>
    </source>
</reference>
<keyword evidence="2" id="KW-1185">Reference proteome</keyword>
<proteinExistence type="predicted"/>
<evidence type="ECO:0000313" key="1">
    <source>
        <dbReference type="EMBL" id="BDI28987.1"/>
    </source>
</evidence>
<sequence>MKFFTRDLYQWLQDSQPEFEPSENLTAEDAEAAWEEACVASGRTAAVEAWKAASIALRTHFEEIKPRLSDDALNLALTTFHDGIVKNVHFDGKTLQILLDTRGGVCEPIGDVTLTFHGVQSVVGLDAMLDEWWLYEEMDLHPEAAFEYRALLLNAEFSVAADRVEIQHVPQPHASCRRTDS</sequence>
<dbReference type="InterPro" id="IPR025144">
    <property type="entry name" value="DUF4085"/>
</dbReference>
<dbReference type="OrthoDB" id="2563891at2"/>
<accession>A0A402CUJ8</accession>
<evidence type="ECO:0000313" key="2">
    <source>
        <dbReference type="Proteomes" id="UP000287394"/>
    </source>
</evidence>
<dbReference type="KEGG" id="ccot:CCAX7_10380"/>
<dbReference type="Proteomes" id="UP000287394">
    <property type="component" value="Chromosome"/>
</dbReference>